<dbReference type="SUPFAM" id="SSF51206">
    <property type="entry name" value="cAMP-binding domain-like"/>
    <property type="match status" value="1"/>
</dbReference>
<dbReference type="InterPro" id="IPR018490">
    <property type="entry name" value="cNMP-bd_dom_sf"/>
</dbReference>
<dbReference type="SMART" id="SM00100">
    <property type="entry name" value="cNMP"/>
    <property type="match status" value="1"/>
</dbReference>
<accession>A0A543J7W2</accession>
<reference evidence="2 3" key="1">
    <citation type="submission" date="2019-06" db="EMBL/GenBank/DDBJ databases">
        <title>Sequencing the genomes of 1000 actinobacteria strains.</title>
        <authorList>
            <person name="Klenk H.-P."/>
        </authorList>
    </citation>
    <scope>NUCLEOTIDE SEQUENCE [LARGE SCALE GENOMIC DNA]</scope>
    <source>
        <strain evidence="2 3">DSM 45456</strain>
    </source>
</reference>
<comment type="caution">
    <text evidence="2">The sequence shown here is derived from an EMBL/GenBank/DDBJ whole genome shotgun (WGS) entry which is preliminary data.</text>
</comment>
<gene>
    <name evidence="2" type="ORF">FHX81_1197</name>
</gene>
<dbReference type="Pfam" id="PF19307">
    <property type="entry name" value="SrpI-like"/>
    <property type="match status" value="1"/>
</dbReference>
<dbReference type="InterPro" id="IPR014710">
    <property type="entry name" value="RmlC-like_jellyroll"/>
</dbReference>
<dbReference type="NCBIfam" id="NF041163">
    <property type="entry name" value="encap_f2b"/>
    <property type="match status" value="1"/>
</dbReference>
<dbReference type="GO" id="GO:0003700">
    <property type="term" value="F:DNA-binding transcription factor activity"/>
    <property type="evidence" value="ECO:0007669"/>
    <property type="project" value="TreeGrafter"/>
</dbReference>
<dbReference type="InterPro" id="IPR045641">
    <property type="entry name" value="SrpI-like"/>
</dbReference>
<dbReference type="PANTHER" id="PTHR24567:SF74">
    <property type="entry name" value="HTH-TYPE TRANSCRIPTIONAL REGULATOR ARCR"/>
    <property type="match status" value="1"/>
</dbReference>
<feature type="domain" description="Cyclic nucleotide-binding" evidence="1">
    <location>
        <begin position="94"/>
        <end position="197"/>
    </location>
</feature>
<dbReference type="Gene3D" id="2.60.120.10">
    <property type="entry name" value="Jelly Rolls"/>
    <property type="match status" value="1"/>
</dbReference>
<dbReference type="EMBL" id="VFPP01000001">
    <property type="protein sequence ID" value="TQM78911.1"/>
    <property type="molecule type" value="Genomic_DNA"/>
</dbReference>
<evidence type="ECO:0000313" key="2">
    <source>
        <dbReference type="EMBL" id="TQM78911.1"/>
    </source>
</evidence>
<protein>
    <submittedName>
        <fullName evidence="2">Cyclic nucleotide-binding protein</fullName>
    </submittedName>
</protein>
<dbReference type="Proteomes" id="UP000316628">
    <property type="component" value="Unassembled WGS sequence"/>
</dbReference>
<organism evidence="2 3">
    <name type="scientific">Saccharothrix saharensis</name>
    <dbReference type="NCBI Taxonomy" id="571190"/>
    <lineage>
        <taxon>Bacteria</taxon>
        <taxon>Bacillati</taxon>
        <taxon>Actinomycetota</taxon>
        <taxon>Actinomycetes</taxon>
        <taxon>Pseudonocardiales</taxon>
        <taxon>Pseudonocardiaceae</taxon>
        <taxon>Saccharothrix</taxon>
    </lineage>
</organism>
<dbReference type="PANTHER" id="PTHR24567">
    <property type="entry name" value="CRP FAMILY TRANSCRIPTIONAL REGULATORY PROTEIN"/>
    <property type="match status" value="1"/>
</dbReference>
<dbReference type="CDD" id="cd00038">
    <property type="entry name" value="CAP_ED"/>
    <property type="match status" value="1"/>
</dbReference>
<sequence length="468" mass="51480">MTVTDSDLETEQPRLSLGTAAARNLATTTKSVPQMQGITSRWLLKILPWVEAKGGAFRVNRRLSYEVGDGRLTFTNIGADVRVIPEELTELALLRGFEDVEALNALADRFEQREFEPGAVIVEEGRPQDALYLIAHGKVNRIGQGEYGDQTVLGTLADGEHFGGDVLAGPQGEWDFTVKAVTPVIALVLPWDVFERLNGEAGGLRAHIQRMFAAGGGKSNAYGEAEIDIASGHEGEPDLPGTFVDYEIAPRELELSVAQTVLRVHSRVADLYNHPMDQVEQQLRLTIEALRERQEHEMVNNRDFGLLNSADLKQRIHTRTGPPTPDDMDDLLATVWKEPTAFLAHPRVIAAFGRECSKRGIYPATIDLNGHHVPAWRGVPVLPCNKIPITKTRTSSVMLLRAGEHNQGVIGLHQTGLPDEYQPGLNVRFMGISEKAIISYLVSAYYSTAILVPDAVGVLEHVELGRED</sequence>
<dbReference type="GO" id="GO:0005829">
    <property type="term" value="C:cytosol"/>
    <property type="evidence" value="ECO:0007669"/>
    <property type="project" value="TreeGrafter"/>
</dbReference>
<dbReference type="InterPro" id="IPR000595">
    <property type="entry name" value="cNMP-bd_dom"/>
</dbReference>
<proteinExistence type="predicted"/>
<dbReference type="Pfam" id="PF00027">
    <property type="entry name" value="cNMP_binding"/>
    <property type="match status" value="1"/>
</dbReference>
<dbReference type="RefSeq" id="WP_141975825.1">
    <property type="nucleotide sequence ID" value="NZ_VFPP01000001.1"/>
</dbReference>
<name>A0A543J7W2_9PSEU</name>
<dbReference type="OrthoDB" id="181419at2"/>
<dbReference type="InterPro" id="IPR050397">
    <property type="entry name" value="Env_Response_Regulators"/>
</dbReference>
<dbReference type="AlphaFoldDB" id="A0A543J7W2"/>
<evidence type="ECO:0000259" key="1">
    <source>
        <dbReference type="PROSITE" id="PS50042"/>
    </source>
</evidence>
<dbReference type="PROSITE" id="PS50042">
    <property type="entry name" value="CNMP_BINDING_3"/>
    <property type="match status" value="1"/>
</dbReference>
<dbReference type="InterPro" id="IPR049817">
    <property type="entry name" value="Encap_f2b"/>
</dbReference>
<keyword evidence="3" id="KW-1185">Reference proteome</keyword>
<evidence type="ECO:0000313" key="3">
    <source>
        <dbReference type="Proteomes" id="UP000316628"/>
    </source>
</evidence>